<sequence>MSNGHIIFVYVFFVSVIHIFLSRFRLLDPALLALSSSSHISSDDATRLVASAVVACPALSDALPLPWQTCLGVGIPSYMSCAHVVLYVISAIDY</sequence>
<name>A0ACC0LTC4_RHOML</name>
<accession>A0ACC0LTC4</accession>
<gene>
    <name evidence="1" type="ORF">RHMOL_Rhmol11G0169300</name>
</gene>
<organism evidence="1 2">
    <name type="scientific">Rhododendron molle</name>
    <name type="common">Chinese azalea</name>
    <name type="synonym">Azalea mollis</name>
    <dbReference type="NCBI Taxonomy" id="49168"/>
    <lineage>
        <taxon>Eukaryota</taxon>
        <taxon>Viridiplantae</taxon>
        <taxon>Streptophyta</taxon>
        <taxon>Embryophyta</taxon>
        <taxon>Tracheophyta</taxon>
        <taxon>Spermatophyta</taxon>
        <taxon>Magnoliopsida</taxon>
        <taxon>eudicotyledons</taxon>
        <taxon>Gunneridae</taxon>
        <taxon>Pentapetalae</taxon>
        <taxon>asterids</taxon>
        <taxon>Ericales</taxon>
        <taxon>Ericaceae</taxon>
        <taxon>Ericoideae</taxon>
        <taxon>Rhodoreae</taxon>
        <taxon>Rhododendron</taxon>
    </lineage>
</organism>
<dbReference type="Proteomes" id="UP001062846">
    <property type="component" value="Chromosome 11"/>
</dbReference>
<evidence type="ECO:0000313" key="2">
    <source>
        <dbReference type="Proteomes" id="UP001062846"/>
    </source>
</evidence>
<evidence type="ECO:0000313" key="1">
    <source>
        <dbReference type="EMBL" id="KAI8531869.1"/>
    </source>
</evidence>
<keyword evidence="2" id="KW-1185">Reference proteome</keyword>
<comment type="caution">
    <text evidence="1">The sequence shown here is derived from an EMBL/GenBank/DDBJ whole genome shotgun (WGS) entry which is preliminary data.</text>
</comment>
<proteinExistence type="predicted"/>
<reference evidence="1" key="1">
    <citation type="submission" date="2022-02" db="EMBL/GenBank/DDBJ databases">
        <title>Plant Genome Project.</title>
        <authorList>
            <person name="Zhang R.-G."/>
        </authorList>
    </citation>
    <scope>NUCLEOTIDE SEQUENCE</scope>
    <source>
        <strain evidence="1">AT1</strain>
    </source>
</reference>
<dbReference type="EMBL" id="CM046398">
    <property type="protein sequence ID" value="KAI8531869.1"/>
    <property type="molecule type" value="Genomic_DNA"/>
</dbReference>
<protein>
    <submittedName>
        <fullName evidence="1">Uncharacterized protein</fullName>
    </submittedName>
</protein>